<dbReference type="GO" id="GO:0003677">
    <property type="term" value="F:DNA binding"/>
    <property type="evidence" value="ECO:0007669"/>
    <property type="project" value="UniProtKB-KW"/>
</dbReference>
<keyword evidence="3" id="KW-0010">Activator</keyword>
<dbReference type="SUPFAM" id="SSF46955">
    <property type="entry name" value="Putative DNA-binding domain"/>
    <property type="match status" value="1"/>
</dbReference>
<evidence type="ECO:0000256" key="4">
    <source>
        <dbReference type="ARBA" id="ARBA00023163"/>
    </source>
</evidence>
<dbReference type="InterPro" id="IPR009061">
    <property type="entry name" value="DNA-bd_dom_put_sf"/>
</dbReference>
<dbReference type="Gene3D" id="1.10.490.50">
    <property type="entry name" value="Antibiotic binding domain of TipA-like multidrug resistance regulators"/>
    <property type="match status" value="1"/>
</dbReference>
<dbReference type="Gene3D" id="1.10.1660.10">
    <property type="match status" value="1"/>
</dbReference>
<dbReference type="PANTHER" id="PTHR30204:SF90">
    <property type="entry name" value="HTH-TYPE TRANSCRIPTIONAL ACTIVATOR MTA"/>
    <property type="match status" value="1"/>
</dbReference>
<dbReference type="InterPro" id="IPR047057">
    <property type="entry name" value="MerR_fam"/>
</dbReference>
<dbReference type="EMBL" id="JYIT01000083">
    <property type="protein sequence ID" value="KJL19972.1"/>
    <property type="molecule type" value="Genomic_DNA"/>
</dbReference>
<evidence type="ECO:0000256" key="1">
    <source>
        <dbReference type="ARBA" id="ARBA00023015"/>
    </source>
</evidence>
<dbReference type="CDD" id="cd01106">
    <property type="entry name" value="HTH_TipAL-Mta"/>
    <property type="match status" value="1"/>
</dbReference>
<dbReference type="InterPro" id="IPR012925">
    <property type="entry name" value="TipAS_dom"/>
</dbReference>
<protein>
    <submittedName>
        <fullName evidence="6">HTH-type transcriptional activator TipA</fullName>
    </submittedName>
</protein>
<comment type="caution">
    <text evidence="6">The sequence shown here is derived from an EMBL/GenBank/DDBJ whole genome shotgun (WGS) entry which is preliminary data.</text>
</comment>
<feature type="domain" description="HTH merR-type" evidence="5">
    <location>
        <begin position="22"/>
        <end position="91"/>
    </location>
</feature>
<dbReference type="AlphaFoldDB" id="A0A0F0KGE8"/>
<dbReference type="InterPro" id="IPR000551">
    <property type="entry name" value="MerR-type_HTH_dom"/>
</dbReference>
<evidence type="ECO:0000259" key="5">
    <source>
        <dbReference type="PROSITE" id="PS50937"/>
    </source>
</evidence>
<evidence type="ECO:0000256" key="2">
    <source>
        <dbReference type="ARBA" id="ARBA00023125"/>
    </source>
</evidence>
<dbReference type="Proteomes" id="UP000033448">
    <property type="component" value="Unassembled WGS sequence"/>
</dbReference>
<reference evidence="6 7" key="1">
    <citation type="submission" date="2015-02" db="EMBL/GenBank/DDBJ databases">
        <title>Draft genome sequences of ten Microbacterium spp. with emphasis on heavy metal contaminated environments.</title>
        <authorList>
            <person name="Corretto E."/>
        </authorList>
    </citation>
    <scope>NUCLEOTIDE SEQUENCE [LARGE SCALE GENOMIC DNA]</scope>
    <source>
        <strain evidence="6 7">DSM 23848</strain>
    </source>
</reference>
<accession>A0A0F0KGE8</accession>
<dbReference type="InterPro" id="IPR036244">
    <property type="entry name" value="TipA-like_antibiotic-bd"/>
</dbReference>
<dbReference type="SMART" id="SM00422">
    <property type="entry name" value="HTH_MERR"/>
    <property type="match status" value="1"/>
</dbReference>
<dbReference type="Pfam" id="PF13411">
    <property type="entry name" value="MerR_1"/>
    <property type="match status" value="1"/>
</dbReference>
<evidence type="ECO:0000313" key="6">
    <source>
        <dbReference type="EMBL" id="KJL19972.1"/>
    </source>
</evidence>
<dbReference type="SUPFAM" id="SSF89082">
    <property type="entry name" value="Antibiotic binding domain of TipA-like multidrug resistance regulators"/>
    <property type="match status" value="1"/>
</dbReference>
<dbReference type="PATRIC" id="fig|582680.7.peg.3076"/>
<proteinExistence type="predicted"/>
<keyword evidence="1" id="KW-0805">Transcription regulation</keyword>
<sequence length="280" mass="31093">MREMRDSPVPAGLGGAAASADGLTVGRVADSLGLTVRTLHHWDAVGLACPSLRTRGGYRLYTAPDVERLQRIIVYRELGLGLTGIRALLDDSHAAAPAELRRHRERIRERIARLEQLDTGLERMISAHERGILLTSEQQRAVFGPDWDPAWVEGARMRWGTTAQWAQYAERSAERGPEEWQTIADAMAEFEGALADAFDHGVAPGEPAADRLVDRHREVFSAYFPLSRSMQVCLARMYRADPAFAAHYDGIRPGLADWFRAIVDESARAHGVDPDTAVWE</sequence>
<keyword evidence="4" id="KW-0804">Transcription</keyword>
<dbReference type="GO" id="GO:0003700">
    <property type="term" value="F:DNA-binding transcription factor activity"/>
    <property type="evidence" value="ECO:0007669"/>
    <property type="project" value="InterPro"/>
</dbReference>
<keyword evidence="2" id="KW-0238">DNA-binding</keyword>
<dbReference type="PANTHER" id="PTHR30204">
    <property type="entry name" value="REDOX-CYCLING DRUG-SENSING TRANSCRIPTIONAL ACTIVATOR SOXR"/>
    <property type="match status" value="1"/>
</dbReference>
<name>A0A0F0KGE8_9MICO</name>
<dbReference type="Pfam" id="PF07739">
    <property type="entry name" value="TipAS"/>
    <property type="match status" value="1"/>
</dbReference>
<keyword evidence="7" id="KW-1185">Reference proteome</keyword>
<evidence type="ECO:0000313" key="7">
    <source>
        <dbReference type="Proteomes" id="UP000033448"/>
    </source>
</evidence>
<evidence type="ECO:0000256" key="3">
    <source>
        <dbReference type="ARBA" id="ARBA00023159"/>
    </source>
</evidence>
<gene>
    <name evidence="6" type="primary">tipA_2</name>
    <name evidence="6" type="ORF">RL72_03018</name>
</gene>
<organism evidence="6 7">
    <name type="scientific">Microbacterium azadirachtae</name>
    <dbReference type="NCBI Taxonomy" id="582680"/>
    <lineage>
        <taxon>Bacteria</taxon>
        <taxon>Bacillati</taxon>
        <taxon>Actinomycetota</taxon>
        <taxon>Actinomycetes</taxon>
        <taxon>Micrococcales</taxon>
        <taxon>Microbacteriaceae</taxon>
        <taxon>Microbacterium</taxon>
    </lineage>
</organism>
<dbReference type="PROSITE" id="PS50937">
    <property type="entry name" value="HTH_MERR_2"/>
    <property type="match status" value="1"/>
</dbReference>